<dbReference type="Pfam" id="PF08242">
    <property type="entry name" value="Methyltransf_12"/>
    <property type="match status" value="1"/>
</dbReference>
<dbReference type="GO" id="GO:0032259">
    <property type="term" value="P:methylation"/>
    <property type="evidence" value="ECO:0007669"/>
    <property type="project" value="UniProtKB-KW"/>
</dbReference>
<evidence type="ECO:0000313" key="5">
    <source>
        <dbReference type="EMBL" id="RKP52804.1"/>
    </source>
</evidence>
<name>A0A494XXH5_9BURK</name>
<protein>
    <submittedName>
        <fullName evidence="5">Class I SAM-dependent methyltransferase</fullName>
    </submittedName>
</protein>
<organism evidence="5 6">
    <name type="scientific">Trinickia fusca</name>
    <dbReference type="NCBI Taxonomy" id="2419777"/>
    <lineage>
        <taxon>Bacteria</taxon>
        <taxon>Pseudomonadati</taxon>
        <taxon>Pseudomonadota</taxon>
        <taxon>Betaproteobacteria</taxon>
        <taxon>Burkholderiales</taxon>
        <taxon>Burkholderiaceae</taxon>
        <taxon>Trinickia</taxon>
    </lineage>
</organism>
<dbReference type="Proteomes" id="UP000280434">
    <property type="component" value="Unassembled WGS sequence"/>
</dbReference>
<evidence type="ECO:0000256" key="2">
    <source>
        <dbReference type="ARBA" id="ARBA00022679"/>
    </source>
</evidence>
<dbReference type="AlphaFoldDB" id="A0A494XXH5"/>
<feature type="domain" description="Methyltransferase type 12" evidence="4">
    <location>
        <begin position="50"/>
        <end position="149"/>
    </location>
</feature>
<dbReference type="CDD" id="cd02440">
    <property type="entry name" value="AdoMet_MTases"/>
    <property type="match status" value="1"/>
</dbReference>
<dbReference type="Gene3D" id="3.40.50.150">
    <property type="entry name" value="Vaccinia Virus protein VP39"/>
    <property type="match status" value="1"/>
</dbReference>
<gene>
    <name evidence="5" type="ORF">D7S89_01520</name>
</gene>
<dbReference type="RefSeq" id="WP_121275981.1">
    <property type="nucleotide sequence ID" value="NZ_RBZV01000001.1"/>
</dbReference>
<dbReference type="InterPro" id="IPR013217">
    <property type="entry name" value="Methyltransf_12"/>
</dbReference>
<dbReference type="SUPFAM" id="SSF53335">
    <property type="entry name" value="S-adenosyl-L-methionine-dependent methyltransferases"/>
    <property type="match status" value="1"/>
</dbReference>
<dbReference type="EMBL" id="RBZV01000001">
    <property type="protein sequence ID" value="RKP52804.1"/>
    <property type="molecule type" value="Genomic_DNA"/>
</dbReference>
<dbReference type="OrthoDB" id="9760689at2"/>
<evidence type="ECO:0000313" key="6">
    <source>
        <dbReference type="Proteomes" id="UP000280434"/>
    </source>
</evidence>
<evidence type="ECO:0000259" key="4">
    <source>
        <dbReference type="Pfam" id="PF08242"/>
    </source>
</evidence>
<dbReference type="PANTHER" id="PTHR43464">
    <property type="entry name" value="METHYLTRANSFERASE"/>
    <property type="match status" value="1"/>
</dbReference>
<reference evidence="5 6" key="1">
    <citation type="submission" date="2018-10" db="EMBL/GenBank/DDBJ databases">
        <title>Paraburkholderia sp. 7MK8-2, isolated from soil.</title>
        <authorList>
            <person name="Gao Z.-H."/>
            <person name="Qiu L.-H."/>
        </authorList>
    </citation>
    <scope>NUCLEOTIDE SEQUENCE [LARGE SCALE GENOMIC DNA]</scope>
    <source>
        <strain evidence="5 6">7MK8-2</strain>
    </source>
</reference>
<evidence type="ECO:0000256" key="1">
    <source>
        <dbReference type="ARBA" id="ARBA00022603"/>
    </source>
</evidence>
<dbReference type="GO" id="GO:0008168">
    <property type="term" value="F:methyltransferase activity"/>
    <property type="evidence" value="ECO:0007669"/>
    <property type="project" value="UniProtKB-KW"/>
</dbReference>
<dbReference type="PANTHER" id="PTHR43464:SF19">
    <property type="entry name" value="UBIQUINONE BIOSYNTHESIS O-METHYLTRANSFERASE, MITOCHONDRIAL"/>
    <property type="match status" value="1"/>
</dbReference>
<comment type="caution">
    <text evidence="5">The sequence shown here is derived from an EMBL/GenBank/DDBJ whole genome shotgun (WGS) entry which is preliminary data.</text>
</comment>
<accession>A0A494XXH5</accession>
<keyword evidence="6" id="KW-1185">Reference proteome</keyword>
<keyword evidence="1 5" id="KW-0489">Methyltransferase</keyword>
<keyword evidence="2 5" id="KW-0808">Transferase</keyword>
<sequence length="266" mass="30716">MQPHEIVQQMRKTYDRYFMSSLYRQRYPRPNEATLDFVLRSRVREIEHVLDFGCGNGRYAFPLLQRSHDCVTAYDISALSLAEFESRLRDTPYRSRVRFVHDDLDTLARLGQYDVILMLFGVLSHLGDRATRIDMLKRLRGMMRADGRLVLSVPSRLRRYPGVLLRHALARCLRTAHAPLDEAGNIFYTRSANGDRMTFFYHLYTLDELRAELATAGFAVRRSEAESVLPERWVTQSSFVGQLDRCLAACLMPSLGYGMRVLATPI</sequence>
<keyword evidence="3" id="KW-0949">S-adenosyl-L-methionine</keyword>
<evidence type="ECO:0000256" key="3">
    <source>
        <dbReference type="ARBA" id="ARBA00022691"/>
    </source>
</evidence>
<proteinExistence type="predicted"/>
<dbReference type="InterPro" id="IPR029063">
    <property type="entry name" value="SAM-dependent_MTases_sf"/>
</dbReference>